<dbReference type="InterPro" id="IPR013087">
    <property type="entry name" value="Znf_C2H2_type"/>
</dbReference>
<dbReference type="STRING" id="70415.A0A5S6R4I8"/>
<proteinExistence type="predicted"/>
<feature type="domain" description="C2H2-type" evidence="1">
    <location>
        <begin position="34"/>
        <end position="55"/>
    </location>
</feature>
<keyword evidence="2" id="KW-1185">Reference proteome</keyword>
<accession>A0A5S6R4I8</accession>
<evidence type="ECO:0000259" key="1">
    <source>
        <dbReference type="PROSITE" id="PS00028"/>
    </source>
</evidence>
<evidence type="ECO:0000313" key="3">
    <source>
        <dbReference type="WBParaSite" id="TMUE_3000014425.1"/>
    </source>
</evidence>
<evidence type="ECO:0000313" key="2">
    <source>
        <dbReference type="Proteomes" id="UP000046395"/>
    </source>
</evidence>
<dbReference type="WBParaSite" id="TMUE_3000014425.1">
    <property type="protein sequence ID" value="TMUE_3000014425.1"/>
    <property type="gene ID" value="WBGene00292866"/>
</dbReference>
<dbReference type="Proteomes" id="UP000046395">
    <property type="component" value="Unassembled WGS sequence"/>
</dbReference>
<dbReference type="AlphaFoldDB" id="A0A5S6R4I8"/>
<dbReference type="PROSITE" id="PS00028">
    <property type="entry name" value="ZINC_FINGER_C2H2_1"/>
    <property type="match status" value="1"/>
</dbReference>
<protein>
    <submittedName>
        <fullName evidence="3">C2H2-type domain-containing protein</fullName>
    </submittedName>
</protein>
<name>A0A5S6R4I8_TRIMR</name>
<sequence>MGALSPQFALASMTEHILIVPGVADCDGTALPLCEFCGCRFRNLAAKHLHQRKSHFNGSLSSGKDKRTSQPRPKVSFFCPLSDCRRSKEAKKVHGDRSFLCSFCGFRRFSLLRDLRYHEGRCRFESNSACNSAESSIPSIGSSRVSKRLSHEMGTQCNRAVMVDKATQCDRLDADNLDEFGRGKLGDVDYACRDDPLLTSTFCQTYLPVSDASVGTSLLSDFPWDDYVNDQNSHSLDSRFSELTNSETQTDFGTVSFDFASFLNSTETQTPDDFIL</sequence>
<reference evidence="3" key="1">
    <citation type="submission" date="2019-12" db="UniProtKB">
        <authorList>
            <consortium name="WormBaseParasite"/>
        </authorList>
    </citation>
    <scope>IDENTIFICATION</scope>
</reference>
<organism evidence="2 3">
    <name type="scientific">Trichuris muris</name>
    <name type="common">Mouse whipworm</name>
    <dbReference type="NCBI Taxonomy" id="70415"/>
    <lineage>
        <taxon>Eukaryota</taxon>
        <taxon>Metazoa</taxon>
        <taxon>Ecdysozoa</taxon>
        <taxon>Nematoda</taxon>
        <taxon>Enoplea</taxon>
        <taxon>Dorylaimia</taxon>
        <taxon>Trichinellida</taxon>
        <taxon>Trichuridae</taxon>
        <taxon>Trichuris</taxon>
    </lineage>
</organism>